<dbReference type="CDD" id="cd05311">
    <property type="entry name" value="NAD_bind_2_malic_enz"/>
    <property type="match status" value="1"/>
</dbReference>
<dbReference type="SUPFAM" id="SSF53223">
    <property type="entry name" value="Aminoacid dehydrogenase-like, N-terminal domain"/>
    <property type="match status" value="1"/>
</dbReference>
<dbReference type="GO" id="GO:0016616">
    <property type="term" value="F:oxidoreductase activity, acting on the CH-OH group of donors, NAD or NADP as acceptor"/>
    <property type="evidence" value="ECO:0007669"/>
    <property type="project" value="InterPro"/>
</dbReference>
<evidence type="ECO:0000313" key="11">
    <source>
        <dbReference type="Proteomes" id="UP000199053"/>
    </source>
</evidence>
<dbReference type="Gene3D" id="3.40.50.10380">
    <property type="entry name" value="Malic enzyme, N-terminal domain"/>
    <property type="match status" value="1"/>
</dbReference>
<evidence type="ECO:0000256" key="4">
    <source>
        <dbReference type="ARBA" id="ARBA00023002"/>
    </source>
</evidence>
<evidence type="ECO:0000259" key="8">
    <source>
        <dbReference type="SMART" id="SM00919"/>
    </source>
</evidence>
<dbReference type="SMART" id="SM00919">
    <property type="entry name" value="Malic_M"/>
    <property type="match status" value="1"/>
</dbReference>
<dbReference type="InterPro" id="IPR051674">
    <property type="entry name" value="Malate_Decarboxylase"/>
</dbReference>
<keyword evidence="4" id="KW-0560">Oxidoreductase</keyword>
<dbReference type="InterPro" id="IPR012301">
    <property type="entry name" value="Malic_N_dom"/>
</dbReference>
<keyword evidence="3 7" id="KW-0479">Metal-binding</keyword>
<name>A0A1G9G647_9BACT</name>
<organism evidence="10 11">
    <name type="scientific">Maridesulfovibrio ferrireducens</name>
    <dbReference type="NCBI Taxonomy" id="246191"/>
    <lineage>
        <taxon>Bacteria</taxon>
        <taxon>Pseudomonadati</taxon>
        <taxon>Thermodesulfobacteriota</taxon>
        <taxon>Desulfovibrionia</taxon>
        <taxon>Desulfovibrionales</taxon>
        <taxon>Desulfovibrionaceae</taxon>
        <taxon>Maridesulfovibrio</taxon>
    </lineage>
</organism>
<feature type="binding site" evidence="6">
    <location>
        <position position="317"/>
    </location>
    <ligand>
        <name>(S)-malate</name>
        <dbReference type="ChEBI" id="CHEBI:15589"/>
    </ligand>
</feature>
<feature type="domain" description="Malic enzyme N-terminal" evidence="9">
    <location>
        <begin position="18"/>
        <end position="151"/>
    </location>
</feature>
<comment type="similarity">
    <text evidence="2">Belongs to the malic enzymes family.</text>
</comment>
<evidence type="ECO:0000256" key="5">
    <source>
        <dbReference type="PIRSR" id="PIRSR000106-1"/>
    </source>
</evidence>
<dbReference type="InterPro" id="IPR036291">
    <property type="entry name" value="NAD(P)-bd_dom_sf"/>
</dbReference>
<dbReference type="InterPro" id="IPR012302">
    <property type="entry name" value="Malic_NAD-bd"/>
</dbReference>
<dbReference type="GO" id="GO:0051287">
    <property type="term" value="F:NAD binding"/>
    <property type="evidence" value="ECO:0007669"/>
    <property type="project" value="InterPro"/>
</dbReference>
<evidence type="ECO:0000256" key="2">
    <source>
        <dbReference type="ARBA" id="ARBA00008785"/>
    </source>
</evidence>
<feature type="active site" description="Proton donor" evidence="5">
    <location>
        <position position="39"/>
    </location>
</feature>
<dbReference type="Pfam" id="PF03949">
    <property type="entry name" value="Malic_M"/>
    <property type="match status" value="1"/>
</dbReference>
<dbReference type="GO" id="GO:0046872">
    <property type="term" value="F:metal ion binding"/>
    <property type="evidence" value="ECO:0007669"/>
    <property type="project" value="UniProtKB-KW"/>
</dbReference>
<gene>
    <name evidence="10" type="ORF">SAMN05660337_1853</name>
</gene>
<protein>
    <submittedName>
        <fullName evidence="10">Malate dehydrogenase (Oxaloacetate-decarboxylating)(NADP+)</fullName>
    </submittedName>
</protein>
<dbReference type="FunFam" id="3.40.50.10380:FF:000003">
    <property type="entry name" value="NADP-dependent malic enzyme"/>
    <property type="match status" value="1"/>
</dbReference>
<dbReference type="EMBL" id="FNGA01000002">
    <property type="protein sequence ID" value="SDK96180.1"/>
    <property type="molecule type" value="Genomic_DNA"/>
</dbReference>
<evidence type="ECO:0000256" key="6">
    <source>
        <dbReference type="PIRSR" id="PIRSR000106-2"/>
    </source>
</evidence>
<feature type="binding site" evidence="6">
    <location>
        <position position="286"/>
    </location>
    <ligand>
        <name>(S)-malate</name>
        <dbReference type="ChEBI" id="CHEBI:15589"/>
    </ligand>
</feature>
<evidence type="ECO:0000256" key="1">
    <source>
        <dbReference type="ARBA" id="ARBA00001936"/>
    </source>
</evidence>
<dbReference type="STRING" id="246191.SAMN05660337_1853"/>
<accession>A0A1G9G647</accession>
<dbReference type="RefSeq" id="WP_092160308.1">
    <property type="nucleotide sequence ID" value="NZ_FNGA01000002.1"/>
</dbReference>
<dbReference type="OrthoDB" id="9805787at2"/>
<sequence>MALFTRQEALDYHSKGRRGKVEVVPVKPCATQKHLSMAYSPGVAEACMEIAADKEKSYLYTGRGNLVGVVSNGTAVLGLGNIGPEAGKPVMEGKGVLFKVFADVDVFDINLNVTDPDELCAIVKALEPTFGGINLEDIKAPECFYIEEKLKKEMNIPVFHDDQHGTAIISGAGLINAAEITGKKIADMRLVVSGAGAAAIACTNFYMSLGIKRENVAMFDSRGHINKSRSGLNAQKLEYATDKEYKDLADAMKGADLFLGLSAKGIVSKDMVKSMADSPIIFACANPDPEISYTDAKEARPDAIMGTGRSDYPNQVNNVLGFPFIFRGALDVRATTINEEMKIAAANALAALAKEPTPDYVCKAYGVDKLEFGIDYIIPKPLDLRLIEFESAAVAQAAMDTGVAQITIDIEEYKKELRERLAASRTRVNDFIESYDLGI</sequence>
<dbReference type="SUPFAM" id="SSF51735">
    <property type="entry name" value="NAD(P)-binding Rossmann-fold domains"/>
    <property type="match status" value="1"/>
</dbReference>
<dbReference type="PANTHER" id="PTHR43237:SF4">
    <property type="entry name" value="NADP-DEPENDENT MALIC ENZYME"/>
    <property type="match status" value="1"/>
</dbReference>
<dbReference type="Proteomes" id="UP000199053">
    <property type="component" value="Unassembled WGS sequence"/>
</dbReference>
<dbReference type="InterPro" id="IPR037062">
    <property type="entry name" value="Malic_N_dom_sf"/>
</dbReference>
<feature type="binding site" evidence="7">
    <location>
        <position position="137"/>
    </location>
    <ligand>
        <name>a divalent metal cation</name>
        <dbReference type="ChEBI" id="CHEBI:60240"/>
    </ligand>
</feature>
<comment type="cofactor">
    <cofactor evidence="1">
        <name>Mn(2+)</name>
        <dbReference type="ChEBI" id="CHEBI:29035"/>
    </cofactor>
</comment>
<feature type="domain" description="Malic enzyme NAD-binding" evidence="8">
    <location>
        <begin position="163"/>
        <end position="399"/>
    </location>
</feature>
<evidence type="ECO:0000256" key="7">
    <source>
        <dbReference type="PIRSR" id="PIRSR000106-3"/>
    </source>
</evidence>
<dbReference type="FunFam" id="3.40.50.720:FF:000095">
    <property type="entry name" value="NADP-dependent malic enzyme"/>
    <property type="match status" value="1"/>
</dbReference>
<reference evidence="11" key="1">
    <citation type="submission" date="2016-10" db="EMBL/GenBank/DDBJ databases">
        <authorList>
            <person name="Varghese N."/>
            <person name="Submissions S."/>
        </authorList>
    </citation>
    <scope>NUCLEOTIDE SEQUENCE [LARGE SCALE GENOMIC DNA]</scope>
    <source>
        <strain evidence="11">DSM 16995</strain>
    </source>
</reference>
<dbReference type="InterPro" id="IPR001891">
    <property type="entry name" value="Malic_OxRdtase"/>
</dbReference>
<dbReference type="Pfam" id="PF00390">
    <property type="entry name" value="malic"/>
    <property type="match status" value="1"/>
</dbReference>
<feature type="active site" description="Proton acceptor" evidence="5">
    <location>
        <position position="94"/>
    </location>
</feature>
<dbReference type="GO" id="GO:0004470">
    <property type="term" value="F:malic enzyme activity"/>
    <property type="evidence" value="ECO:0007669"/>
    <property type="project" value="InterPro"/>
</dbReference>
<dbReference type="Gene3D" id="3.40.50.720">
    <property type="entry name" value="NAD(P)-binding Rossmann-like Domain"/>
    <property type="match status" value="1"/>
</dbReference>
<evidence type="ECO:0000256" key="3">
    <source>
        <dbReference type="ARBA" id="ARBA00022723"/>
    </source>
</evidence>
<feature type="binding site" evidence="7">
    <location>
        <position position="162"/>
    </location>
    <ligand>
        <name>a divalent metal cation</name>
        <dbReference type="ChEBI" id="CHEBI:60240"/>
    </ligand>
</feature>
<dbReference type="AlphaFoldDB" id="A0A1G9G647"/>
<evidence type="ECO:0000259" key="9">
    <source>
        <dbReference type="SMART" id="SM01274"/>
    </source>
</evidence>
<dbReference type="PIRSF" id="PIRSF000106">
    <property type="entry name" value="ME"/>
    <property type="match status" value="1"/>
</dbReference>
<proteinExistence type="inferred from homology"/>
<comment type="cofactor">
    <cofactor evidence="7">
        <name>Mg(2+)</name>
        <dbReference type="ChEBI" id="CHEBI:18420"/>
    </cofactor>
    <cofactor evidence="7">
        <name>Mn(2+)</name>
        <dbReference type="ChEBI" id="CHEBI:29035"/>
    </cofactor>
    <text evidence="7">Divalent metal cations. Prefers magnesium or manganese.</text>
</comment>
<keyword evidence="11" id="KW-1185">Reference proteome</keyword>
<evidence type="ECO:0000313" key="10">
    <source>
        <dbReference type="EMBL" id="SDK96180.1"/>
    </source>
</evidence>
<dbReference type="PANTHER" id="PTHR43237">
    <property type="entry name" value="NADP-DEPENDENT MALIC ENZYME"/>
    <property type="match status" value="1"/>
</dbReference>
<dbReference type="InterPro" id="IPR045213">
    <property type="entry name" value="Malic_NAD-bd_bact_type"/>
</dbReference>
<dbReference type="InterPro" id="IPR046346">
    <property type="entry name" value="Aminoacid_DH-like_N_sf"/>
</dbReference>
<feature type="binding site" evidence="7">
    <location>
        <position position="136"/>
    </location>
    <ligand>
        <name>a divalent metal cation</name>
        <dbReference type="ChEBI" id="CHEBI:60240"/>
    </ligand>
</feature>
<dbReference type="SMART" id="SM01274">
    <property type="entry name" value="malic"/>
    <property type="match status" value="1"/>
</dbReference>